<dbReference type="GO" id="GO:0000976">
    <property type="term" value="F:transcription cis-regulatory region binding"/>
    <property type="evidence" value="ECO:0007669"/>
    <property type="project" value="TreeGrafter"/>
</dbReference>
<dbReference type="SMART" id="SM00448">
    <property type="entry name" value="REC"/>
    <property type="match status" value="1"/>
</dbReference>
<comment type="caution">
    <text evidence="10">The sequence shown here is derived from an EMBL/GenBank/DDBJ whole genome shotgun (WGS) entry which is preliminary data.</text>
</comment>
<dbReference type="OrthoDB" id="9802426at2"/>
<keyword evidence="2" id="KW-0902">Two-component regulatory system</keyword>
<evidence type="ECO:0000256" key="2">
    <source>
        <dbReference type="ARBA" id="ARBA00023012"/>
    </source>
</evidence>
<organism evidence="10 11">
    <name type="scientific">Candidatus Aquarickettsia rohweri</name>
    <dbReference type="NCBI Taxonomy" id="2602574"/>
    <lineage>
        <taxon>Bacteria</taxon>
        <taxon>Pseudomonadati</taxon>
        <taxon>Pseudomonadota</taxon>
        <taxon>Alphaproteobacteria</taxon>
        <taxon>Rickettsiales</taxon>
        <taxon>Candidatus Midichloriaceae</taxon>
        <taxon>Candidatus Aquarickettsia</taxon>
    </lineage>
</organism>
<dbReference type="PROSITE" id="PS51755">
    <property type="entry name" value="OMPR_PHOB"/>
    <property type="match status" value="1"/>
</dbReference>
<evidence type="ECO:0000259" key="9">
    <source>
        <dbReference type="PROSITE" id="PS51755"/>
    </source>
</evidence>
<name>A0A429XJ22_9RICK</name>
<dbReference type="InterPro" id="IPR039420">
    <property type="entry name" value="WalR-like"/>
</dbReference>
<dbReference type="Proteomes" id="UP000279470">
    <property type="component" value="Unassembled WGS sequence"/>
</dbReference>
<dbReference type="Pfam" id="PF00072">
    <property type="entry name" value="Response_reg"/>
    <property type="match status" value="1"/>
</dbReference>
<dbReference type="EMBL" id="RXFM01000047">
    <property type="protein sequence ID" value="RST65974.1"/>
    <property type="molecule type" value="Genomic_DNA"/>
</dbReference>
<evidence type="ECO:0000313" key="11">
    <source>
        <dbReference type="Proteomes" id="UP000279470"/>
    </source>
</evidence>
<protein>
    <submittedName>
        <fullName evidence="10">Response regulator</fullName>
    </submittedName>
</protein>
<accession>A0A429XJ22</accession>
<dbReference type="PROSITE" id="PS50110">
    <property type="entry name" value="RESPONSE_REGULATORY"/>
    <property type="match status" value="1"/>
</dbReference>
<feature type="DNA-binding region" description="OmpR/PhoB-type" evidence="7">
    <location>
        <begin position="134"/>
        <end position="234"/>
    </location>
</feature>
<evidence type="ECO:0000256" key="1">
    <source>
        <dbReference type="ARBA" id="ARBA00022553"/>
    </source>
</evidence>
<sequence>MFEKKIKANIMIIEDDEEITSKIKESLEDNSFNAYVLNDGIEAVEIIKDNEPDLVILDWLLPGKSGIEICNEVRKITSISSIPILMLSSRGEDFEKVIGLDNGADDYLTKPFNDIELIARIRALLRRIRPIFSETKLEYGNIEIDSKTHKAYYNKTELKLSPIEFQILQILLEKPEKVVPKSTIINKIWGVKVYVEDRTIDVHIAKLRKAISRVSNEKSEHIKTVRSVGYILESLDTSNQYDS</sequence>
<evidence type="ECO:0000256" key="6">
    <source>
        <dbReference type="PROSITE-ProRule" id="PRU00169"/>
    </source>
</evidence>
<dbReference type="PANTHER" id="PTHR48111:SF4">
    <property type="entry name" value="DNA-BINDING DUAL TRANSCRIPTIONAL REGULATOR OMPR"/>
    <property type="match status" value="1"/>
</dbReference>
<proteinExistence type="predicted"/>
<dbReference type="SUPFAM" id="SSF52172">
    <property type="entry name" value="CheY-like"/>
    <property type="match status" value="1"/>
</dbReference>
<reference evidence="11" key="1">
    <citation type="submission" date="2018-11" db="EMBL/GenBank/DDBJ databases">
        <title>Phylogenetic, genomic, and biogeographic characterization of a novel and ubiquitous marine invertebrate-associated Rickettsiales parasite, Candidatus Marinoinvertebrata rohwerii, gen. nov., sp. nov.</title>
        <authorList>
            <person name="Klinges J.G."/>
            <person name="Rosales S.M."/>
            <person name="Mcminds R."/>
            <person name="Shaver E.C."/>
            <person name="Shantz A."/>
            <person name="Peters E.C."/>
            <person name="Burkepile D.E."/>
            <person name="Silliman B.R."/>
            <person name="Vega Thurber R.L."/>
        </authorList>
    </citation>
    <scope>NUCLEOTIDE SEQUENCE [LARGE SCALE GENOMIC DNA]</scope>
    <source>
        <strain evidence="11">a_cerv_44</strain>
    </source>
</reference>
<evidence type="ECO:0000256" key="3">
    <source>
        <dbReference type="ARBA" id="ARBA00023015"/>
    </source>
</evidence>
<evidence type="ECO:0000256" key="4">
    <source>
        <dbReference type="ARBA" id="ARBA00023125"/>
    </source>
</evidence>
<dbReference type="CDD" id="cd00383">
    <property type="entry name" value="trans_reg_C"/>
    <property type="match status" value="1"/>
</dbReference>
<dbReference type="GO" id="GO:0032993">
    <property type="term" value="C:protein-DNA complex"/>
    <property type="evidence" value="ECO:0007669"/>
    <property type="project" value="TreeGrafter"/>
</dbReference>
<keyword evidence="3" id="KW-0805">Transcription regulation</keyword>
<evidence type="ECO:0000259" key="8">
    <source>
        <dbReference type="PROSITE" id="PS50110"/>
    </source>
</evidence>
<dbReference type="SMART" id="SM00862">
    <property type="entry name" value="Trans_reg_C"/>
    <property type="match status" value="1"/>
</dbReference>
<dbReference type="GO" id="GO:0000156">
    <property type="term" value="F:phosphorelay response regulator activity"/>
    <property type="evidence" value="ECO:0007669"/>
    <property type="project" value="TreeGrafter"/>
</dbReference>
<evidence type="ECO:0000256" key="7">
    <source>
        <dbReference type="PROSITE-ProRule" id="PRU01091"/>
    </source>
</evidence>
<dbReference type="GO" id="GO:0005829">
    <property type="term" value="C:cytosol"/>
    <property type="evidence" value="ECO:0007669"/>
    <property type="project" value="TreeGrafter"/>
</dbReference>
<keyword evidence="11" id="KW-1185">Reference proteome</keyword>
<dbReference type="Pfam" id="PF00486">
    <property type="entry name" value="Trans_reg_C"/>
    <property type="match status" value="1"/>
</dbReference>
<dbReference type="InterPro" id="IPR011006">
    <property type="entry name" value="CheY-like_superfamily"/>
</dbReference>
<dbReference type="InterPro" id="IPR036388">
    <property type="entry name" value="WH-like_DNA-bd_sf"/>
</dbReference>
<feature type="domain" description="Response regulatory" evidence="8">
    <location>
        <begin position="9"/>
        <end position="125"/>
    </location>
</feature>
<evidence type="ECO:0000256" key="5">
    <source>
        <dbReference type="ARBA" id="ARBA00023163"/>
    </source>
</evidence>
<feature type="modified residue" description="4-aspartylphosphate" evidence="6">
    <location>
        <position position="58"/>
    </location>
</feature>
<keyword evidence="1 6" id="KW-0597">Phosphoprotein</keyword>
<dbReference type="Gene3D" id="1.10.10.10">
    <property type="entry name" value="Winged helix-like DNA-binding domain superfamily/Winged helix DNA-binding domain"/>
    <property type="match status" value="1"/>
</dbReference>
<keyword evidence="5" id="KW-0804">Transcription</keyword>
<dbReference type="Gene3D" id="3.40.50.2300">
    <property type="match status" value="1"/>
</dbReference>
<dbReference type="Gene3D" id="6.10.250.690">
    <property type="match status" value="1"/>
</dbReference>
<dbReference type="GO" id="GO:0006355">
    <property type="term" value="P:regulation of DNA-templated transcription"/>
    <property type="evidence" value="ECO:0007669"/>
    <property type="project" value="InterPro"/>
</dbReference>
<dbReference type="InterPro" id="IPR001867">
    <property type="entry name" value="OmpR/PhoB-type_DNA-bd"/>
</dbReference>
<feature type="domain" description="OmpR/PhoB-type" evidence="9">
    <location>
        <begin position="134"/>
        <end position="234"/>
    </location>
</feature>
<evidence type="ECO:0000313" key="10">
    <source>
        <dbReference type="EMBL" id="RST65974.1"/>
    </source>
</evidence>
<dbReference type="RefSeq" id="WP_126044827.1">
    <property type="nucleotide sequence ID" value="NZ_RXFM01000047.1"/>
</dbReference>
<dbReference type="InterPro" id="IPR001789">
    <property type="entry name" value="Sig_transdc_resp-reg_receiver"/>
</dbReference>
<dbReference type="InterPro" id="IPR016032">
    <property type="entry name" value="Sig_transdc_resp-reg_C-effctor"/>
</dbReference>
<keyword evidence="4 7" id="KW-0238">DNA-binding</keyword>
<dbReference type="AlphaFoldDB" id="A0A429XJ22"/>
<dbReference type="PANTHER" id="PTHR48111">
    <property type="entry name" value="REGULATOR OF RPOS"/>
    <property type="match status" value="1"/>
</dbReference>
<dbReference type="CDD" id="cd17574">
    <property type="entry name" value="REC_OmpR"/>
    <property type="match status" value="1"/>
</dbReference>
<gene>
    <name evidence="10" type="ORF">EIC27_03910</name>
</gene>
<dbReference type="SUPFAM" id="SSF46894">
    <property type="entry name" value="C-terminal effector domain of the bipartite response regulators"/>
    <property type="match status" value="1"/>
</dbReference>